<dbReference type="EMBL" id="UYJE01000299">
    <property type="protein sequence ID" value="VDH92056.1"/>
    <property type="molecule type" value="Genomic_DNA"/>
</dbReference>
<sequence>MSLIPNNYEMGSYYVGSYNHTSMNDTKIPVMVLYNETNDYYQGLMPPPSQLALDIMEFNRWAFLFIIIFGVIGNVVSFYIFTKSKLRKVSTSRYFSAISIVDIGYLLSTLCTNLTKWGVSVYHVHGLCPLIMYVNHICTFLSIWYVASLVIEKFIGLFWPSKKAHFCTVFRAKCVIIGLAILAVVCYHYVTWTVGSDFPYMFCFPWPENELFETWNKLNKVDAVVVSVIPYLLIFCLSCLIGVKTWQFYKRNRSTGFRLHRRQTAYVPQDKEYKTSGLLLLVAYVTFFLSITNGVFRVFMIMQPPEMILIAQLFQTISYSIKPILYMLGSRPYRKEIWRALKETFICKRLFRTSSLSEMQTVSQQTDNGRAIEIVVEKTM</sequence>
<feature type="transmembrane region" description="Helical" evidence="8">
    <location>
        <begin position="130"/>
        <end position="151"/>
    </location>
</feature>
<evidence type="ECO:0000256" key="2">
    <source>
        <dbReference type="ARBA" id="ARBA00022692"/>
    </source>
</evidence>
<feature type="domain" description="G-protein coupled receptors family 1 profile" evidence="9">
    <location>
        <begin position="73"/>
        <end position="326"/>
    </location>
</feature>
<evidence type="ECO:0000313" key="10">
    <source>
        <dbReference type="EMBL" id="VDH92056.1"/>
    </source>
</evidence>
<reference evidence="10" key="1">
    <citation type="submission" date="2018-11" db="EMBL/GenBank/DDBJ databases">
        <authorList>
            <person name="Alioto T."/>
            <person name="Alioto T."/>
        </authorList>
    </citation>
    <scope>NUCLEOTIDE SEQUENCE</scope>
</reference>
<dbReference type="InterPro" id="IPR000276">
    <property type="entry name" value="GPCR_Rhodpsn"/>
</dbReference>
<name>A0A8B6BK19_MYTGA</name>
<dbReference type="PROSITE" id="PS50262">
    <property type="entry name" value="G_PROTEIN_RECEP_F1_2"/>
    <property type="match status" value="1"/>
</dbReference>
<feature type="transmembrane region" description="Helical" evidence="8">
    <location>
        <begin position="308"/>
        <end position="329"/>
    </location>
</feature>
<evidence type="ECO:0000256" key="5">
    <source>
        <dbReference type="ARBA" id="ARBA00023136"/>
    </source>
</evidence>
<dbReference type="SUPFAM" id="SSF81321">
    <property type="entry name" value="Family A G protein-coupled receptor-like"/>
    <property type="match status" value="1"/>
</dbReference>
<dbReference type="Proteomes" id="UP000596742">
    <property type="component" value="Unassembled WGS sequence"/>
</dbReference>
<keyword evidence="4" id="KW-0297">G-protein coupled receptor</keyword>
<organism evidence="10 11">
    <name type="scientific">Mytilus galloprovincialis</name>
    <name type="common">Mediterranean mussel</name>
    <dbReference type="NCBI Taxonomy" id="29158"/>
    <lineage>
        <taxon>Eukaryota</taxon>
        <taxon>Metazoa</taxon>
        <taxon>Spiralia</taxon>
        <taxon>Lophotrochozoa</taxon>
        <taxon>Mollusca</taxon>
        <taxon>Bivalvia</taxon>
        <taxon>Autobranchia</taxon>
        <taxon>Pteriomorphia</taxon>
        <taxon>Mytilida</taxon>
        <taxon>Mytiloidea</taxon>
        <taxon>Mytilidae</taxon>
        <taxon>Mytilinae</taxon>
        <taxon>Mytilus</taxon>
    </lineage>
</organism>
<keyword evidence="7" id="KW-0807">Transducer</keyword>
<keyword evidence="11" id="KW-1185">Reference proteome</keyword>
<evidence type="ECO:0000256" key="4">
    <source>
        <dbReference type="ARBA" id="ARBA00023040"/>
    </source>
</evidence>
<dbReference type="OrthoDB" id="9990906at2759"/>
<feature type="transmembrane region" description="Helical" evidence="8">
    <location>
        <begin position="278"/>
        <end position="302"/>
    </location>
</feature>
<comment type="caution">
    <text evidence="10">The sequence shown here is derived from an EMBL/GenBank/DDBJ whole genome shotgun (WGS) entry which is preliminary data.</text>
</comment>
<gene>
    <name evidence="10" type="ORF">MGAL_10B085548</name>
</gene>
<evidence type="ECO:0000256" key="7">
    <source>
        <dbReference type="ARBA" id="ARBA00023224"/>
    </source>
</evidence>
<proteinExistence type="predicted"/>
<dbReference type="AlphaFoldDB" id="A0A8B6BK19"/>
<keyword evidence="6" id="KW-0675">Receptor</keyword>
<keyword evidence="5 8" id="KW-0472">Membrane</keyword>
<dbReference type="InterPro" id="IPR017452">
    <property type="entry name" value="GPCR_Rhodpsn_7TM"/>
</dbReference>
<dbReference type="Gene3D" id="1.20.1070.10">
    <property type="entry name" value="Rhodopsin 7-helix transmembrane proteins"/>
    <property type="match status" value="1"/>
</dbReference>
<dbReference type="PANTHER" id="PTHR24243">
    <property type="entry name" value="G-PROTEIN COUPLED RECEPTOR"/>
    <property type="match status" value="1"/>
</dbReference>
<evidence type="ECO:0000259" key="9">
    <source>
        <dbReference type="PROSITE" id="PS50262"/>
    </source>
</evidence>
<feature type="transmembrane region" description="Helical" evidence="8">
    <location>
        <begin position="172"/>
        <end position="190"/>
    </location>
</feature>
<evidence type="ECO:0000256" key="1">
    <source>
        <dbReference type="ARBA" id="ARBA00004141"/>
    </source>
</evidence>
<evidence type="ECO:0000256" key="3">
    <source>
        <dbReference type="ARBA" id="ARBA00022989"/>
    </source>
</evidence>
<accession>A0A8B6BK19</accession>
<evidence type="ECO:0000313" key="11">
    <source>
        <dbReference type="Proteomes" id="UP000596742"/>
    </source>
</evidence>
<dbReference type="GO" id="GO:0004930">
    <property type="term" value="F:G protein-coupled receptor activity"/>
    <property type="evidence" value="ECO:0007669"/>
    <property type="project" value="UniProtKB-KW"/>
</dbReference>
<dbReference type="PANTHER" id="PTHR24243:SF230">
    <property type="entry name" value="G-PROTEIN COUPLED RECEPTORS FAMILY 1 PROFILE DOMAIN-CONTAINING PROTEIN"/>
    <property type="match status" value="1"/>
</dbReference>
<dbReference type="GO" id="GO:0005886">
    <property type="term" value="C:plasma membrane"/>
    <property type="evidence" value="ECO:0007669"/>
    <property type="project" value="TreeGrafter"/>
</dbReference>
<evidence type="ECO:0000256" key="6">
    <source>
        <dbReference type="ARBA" id="ARBA00023170"/>
    </source>
</evidence>
<keyword evidence="2 8" id="KW-0812">Transmembrane</keyword>
<keyword evidence="3 8" id="KW-1133">Transmembrane helix</keyword>
<dbReference type="Pfam" id="PF00001">
    <property type="entry name" value="7tm_1"/>
    <property type="match status" value="1"/>
</dbReference>
<evidence type="ECO:0000256" key="8">
    <source>
        <dbReference type="SAM" id="Phobius"/>
    </source>
</evidence>
<feature type="transmembrane region" description="Helical" evidence="8">
    <location>
        <begin position="94"/>
        <end position="115"/>
    </location>
</feature>
<feature type="transmembrane region" description="Helical" evidence="8">
    <location>
        <begin position="223"/>
        <end position="243"/>
    </location>
</feature>
<protein>
    <recommendedName>
        <fullName evidence="9">G-protein coupled receptors family 1 profile domain-containing protein</fullName>
    </recommendedName>
</protein>
<feature type="transmembrane region" description="Helical" evidence="8">
    <location>
        <begin position="61"/>
        <end position="82"/>
    </location>
</feature>
<comment type="subcellular location">
    <subcellularLocation>
        <location evidence="1">Membrane</location>
        <topology evidence="1">Multi-pass membrane protein</topology>
    </subcellularLocation>
</comment>